<dbReference type="RefSeq" id="WP_006169245.1">
    <property type="nucleotide sequence ID" value="NZ_AOIN01000096.1"/>
</dbReference>
<dbReference type="OrthoDB" id="169107at2157"/>
<name>M0A710_9EURY</name>
<feature type="region of interest" description="Disordered" evidence="1">
    <location>
        <begin position="15"/>
        <end position="71"/>
    </location>
</feature>
<feature type="compositionally biased region" description="Polar residues" evidence="1">
    <location>
        <begin position="54"/>
        <end position="63"/>
    </location>
</feature>
<protein>
    <submittedName>
        <fullName evidence="2">Uncharacterized protein</fullName>
    </submittedName>
</protein>
<gene>
    <name evidence="2" type="ORF">C482_18587</name>
</gene>
<reference evidence="2 3" key="1">
    <citation type="journal article" date="2014" name="PLoS Genet.">
        <title>Phylogenetically driven sequencing of extremely halophilic archaea reveals strategies for static and dynamic osmo-response.</title>
        <authorList>
            <person name="Becker E.A."/>
            <person name="Seitzer P.M."/>
            <person name="Tritt A."/>
            <person name="Larsen D."/>
            <person name="Krusor M."/>
            <person name="Yao A.I."/>
            <person name="Wu D."/>
            <person name="Madern D."/>
            <person name="Eisen J.A."/>
            <person name="Darling A.E."/>
            <person name="Facciotti M.T."/>
        </authorList>
    </citation>
    <scope>NUCLEOTIDE SEQUENCE [LARGE SCALE GENOMIC DNA]</scope>
    <source>
        <strain evidence="2 3">JCM 10990</strain>
    </source>
</reference>
<evidence type="ECO:0000313" key="2">
    <source>
        <dbReference type="EMBL" id="ELY94344.1"/>
    </source>
</evidence>
<dbReference type="STRING" id="1227492.C482_18587"/>
<keyword evidence="3" id="KW-1185">Reference proteome</keyword>
<dbReference type="EMBL" id="AOIN01000096">
    <property type="protein sequence ID" value="ELY94344.1"/>
    <property type="molecule type" value="Genomic_DNA"/>
</dbReference>
<evidence type="ECO:0000256" key="1">
    <source>
        <dbReference type="SAM" id="MobiDB-lite"/>
    </source>
</evidence>
<dbReference type="PATRIC" id="fig|1227492.4.peg.3700"/>
<sequence>MERRTVLASIGIGLGVTAAGCLSETDATPTEGSEPNPDSEGGTSERATDPDEQPLSTKNNSPTAVDPDTTVDRQLGDETLESTGLRKPVHLVLANRRSEEQTPTLVIERDETTVLEEAFELGADAAVHVAVTDLGEYTARVVLPETETQPERAETVSIGYEQFDCNQTTATLAVTDEEITSHVASTLMACSGVVTATVDEGETSEATATAGLGSDETESGPGHTLVVHNPTDETRSTRVLIDTMAESAPAPLFDGVYTLESDATAAVDIPESDEYELTVTRLDSDAVDRTQIDTGEFDCNSSTTHVELDAAGALESATMSTLMGCAGVNAAEKPETE</sequence>
<organism evidence="2 3">
    <name type="scientific">Natrialba chahannaoensis JCM 10990</name>
    <dbReference type="NCBI Taxonomy" id="1227492"/>
    <lineage>
        <taxon>Archaea</taxon>
        <taxon>Methanobacteriati</taxon>
        <taxon>Methanobacteriota</taxon>
        <taxon>Stenosarchaea group</taxon>
        <taxon>Halobacteria</taxon>
        <taxon>Halobacteriales</taxon>
        <taxon>Natrialbaceae</taxon>
        <taxon>Natrialba</taxon>
    </lineage>
</organism>
<proteinExistence type="predicted"/>
<comment type="caution">
    <text evidence="2">The sequence shown here is derived from an EMBL/GenBank/DDBJ whole genome shotgun (WGS) entry which is preliminary data.</text>
</comment>
<evidence type="ECO:0000313" key="3">
    <source>
        <dbReference type="Proteomes" id="UP000011693"/>
    </source>
</evidence>
<dbReference type="AlphaFoldDB" id="M0A710"/>
<accession>M0A710</accession>
<dbReference type="PROSITE" id="PS51257">
    <property type="entry name" value="PROKAR_LIPOPROTEIN"/>
    <property type="match status" value="1"/>
</dbReference>
<dbReference type="Proteomes" id="UP000011693">
    <property type="component" value="Unassembled WGS sequence"/>
</dbReference>